<keyword evidence="3" id="KW-0677">Repeat</keyword>
<feature type="compositionally biased region" description="Low complexity" evidence="5">
    <location>
        <begin position="24"/>
        <end position="35"/>
    </location>
</feature>
<feature type="compositionally biased region" description="Basic residues" evidence="5">
    <location>
        <begin position="987"/>
        <end position="998"/>
    </location>
</feature>
<feature type="region of interest" description="Disordered" evidence="5">
    <location>
        <begin position="1"/>
        <end position="169"/>
    </location>
</feature>
<dbReference type="Gene3D" id="2.130.10.10">
    <property type="entry name" value="YVTN repeat-like/Quinoprotein amine dehydrogenase"/>
    <property type="match status" value="1"/>
</dbReference>
<dbReference type="SMART" id="SM00320">
    <property type="entry name" value="WD40"/>
    <property type="match status" value="6"/>
</dbReference>
<feature type="region of interest" description="Disordered" evidence="5">
    <location>
        <begin position="181"/>
        <end position="219"/>
    </location>
</feature>
<evidence type="ECO:0000256" key="1">
    <source>
        <dbReference type="ARBA" id="ARBA00009890"/>
    </source>
</evidence>
<feature type="region of interest" description="Disordered" evidence="5">
    <location>
        <begin position="977"/>
        <end position="998"/>
    </location>
</feature>
<keyword evidence="2 4" id="KW-0853">WD repeat</keyword>
<dbReference type="SUPFAM" id="SSF50978">
    <property type="entry name" value="WD40 repeat-like"/>
    <property type="match status" value="1"/>
</dbReference>
<dbReference type="PROSITE" id="PS50082">
    <property type="entry name" value="WD_REPEATS_2"/>
    <property type="match status" value="2"/>
</dbReference>
<feature type="compositionally biased region" description="Acidic residues" evidence="5">
    <location>
        <begin position="1051"/>
        <end position="1060"/>
    </location>
</feature>
<dbReference type="Proteomes" id="UP000053095">
    <property type="component" value="Unassembled WGS sequence"/>
</dbReference>
<dbReference type="InterPro" id="IPR015943">
    <property type="entry name" value="WD40/YVTN_repeat-like_dom_sf"/>
</dbReference>
<organism evidence="6 7">
    <name type="scientific">Talaromyces pinophilus</name>
    <name type="common">Penicillium pinophilum</name>
    <dbReference type="NCBI Taxonomy" id="128442"/>
    <lineage>
        <taxon>Eukaryota</taxon>
        <taxon>Fungi</taxon>
        <taxon>Dikarya</taxon>
        <taxon>Ascomycota</taxon>
        <taxon>Pezizomycotina</taxon>
        <taxon>Eurotiomycetes</taxon>
        <taxon>Eurotiomycetidae</taxon>
        <taxon>Eurotiales</taxon>
        <taxon>Trichocomaceae</taxon>
        <taxon>Talaromyces</taxon>
        <taxon>Talaromyces sect. Talaromyces</taxon>
    </lineage>
</organism>
<evidence type="ECO:0000313" key="7">
    <source>
        <dbReference type="Proteomes" id="UP000053095"/>
    </source>
</evidence>
<dbReference type="EMBL" id="DF933835">
    <property type="protein sequence ID" value="GAM40614.1"/>
    <property type="molecule type" value="Genomic_DNA"/>
</dbReference>
<dbReference type="InterPro" id="IPR037588">
    <property type="entry name" value="MLST8"/>
</dbReference>
<feature type="repeat" description="WD" evidence="4">
    <location>
        <begin position="559"/>
        <end position="600"/>
    </location>
</feature>
<feature type="compositionally biased region" description="Polar residues" evidence="5">
    <location>
        <begin position="106"/>
        <end position="122"/>
    </location>
</feature>
<feature type="repeat" description="WD" evidence="4">
    <location>
        <begin position="524"/>
        <end position="550"/>
    </location>
</feature>
<dbReference type="Pfam" id="PF00400">
    <property type="entry name" value="WD40"/>
    <property type="match status" value="2"/>
</dbReference>
<keyword evidence="7" id="KW-1185">Reference proteome</keyword>
<feature type="compositionally biased region" description="Basic and acidic residues" evidence="5">
    <location>
        <begin position="977"/>
        <end position="986"/>
    </location>
</feature>
<dbReference type="InterPro" id="IPR036322">
    <property type="entry name" value="WD40_repeat_dom_sf"/>
</dbReference>
<evidence type="ECO:0000256" key="4">
    <source>
        <dbReference type="PROSITE-ProRule" id="PRU00221"/>
    </source>
</evidence>
<feature type="compositionally biased region" description="Polar residues" evidence="5">
    <location>
        <begin position="58"/>
        <end position="68"/>
    </location>
</feature>
<dbReference type="GO" id="GO:0031932">
    <property type="term" value="C:TORC2 complex"/>
    <property type="evidence" value="ECO:0007669"/>
    <property type="project" value="InterPro"/>
</dbReference>
<comment type="similarity">
    <text evidence="1">Belongs to the WD repeat LST8 family.</text>
</comment>
<name>A0A6N4SLL6_TALPI</name>
<dbReference type="GO" id="GO:0031931">
    <property type="term" value="C:TORC1 complex"/>
    <property type="evidence" value="ECO:0007669"/>
    <property type="project" value="InterPro"/>
</dbReference>
<dbReference type="GO" id="GO:0031929">
    <property type="term" value="P:TOR signaling"/>
    <property type="evidence" value="ECO:0007669"/>
    <property type="project" value="InterPro"/>
</dbReference>
<feature type="compositionally biased region" description="Low complexity" evidence="5">
    <location>
        <begin position="149"/>
        <end position="158"/>
    </location>
</feature>
<evidence type="ECO:0000256" key="5">
    <source>
        <dbReference type="SAM" id="MobiDB-lite"/>
    </source>
</evidence>
<reference evidence="7" key="1">
    <citation type="journal article" date="2015" name="Genome Announc.">
        <title>Draft genome sequence of Talaromyces cellulolyticus strain Y-94, a source of lignocellulosic biomass-degrading enzymes.</title>
        <authorList>
            <person name="Fujii T."/>
            <person name="Koike H."/>
            <person name="Sawayama S."/>
            <person name="Yano S."/>
            <person name="Inoue H."/>
        </authorList>
    </citation>
    <scope>NUCLEOTIDE SEQUENCE [LARGE SCALE GENOMIC DNA]</scope>
    <source>
        <strain evidence="7">Y-94</strain>
    </source>
</reference>
<dbReference type="InterPro" id="IPR001680">
    <property type="entry name" value="WD40_rpt"/>
</dbReference>
<protein>
    <submittedName>
        <fullName evidence="6">Uncharacterized protein</fullName>
    </submittedName>
</protein>
<evidence type="ECO:0000256" key="2">
    <source>
        <dbReference type="ARBA" id="ARBA00022574"/>
    </source>
</evidence>
<dbReference type="PROSITE" id="PS00678">
    <property type="entry name" value="WD_REPEATS_1"/>
    <property type="match status" value="1"/>
</dbReference>
<dbReference type="PANTHER" id="PTHR19842:SF2">
    <property type="entry name" value="WD REPEAT PROTEIN (AFU_ORTHOLOGUE AFUA_5G04300)"/>
    <property type="match status" value="1"/>
</dbReference>
<evidence type="ECO:0000256" key="3">
    <source>
        <dbReference type="ARBA" id="ARBA00022737"/>
    </source>
</evidence>
<comment type="caution">
    <text evidence="6">The sequence shown here is derived from an EMBL/GenBank/DDBJ whole genome shotgun (WGS) entry which is preliminary data.</text>
</comment>
<proteinExistence type="inferred from homology"/>
<dbReference type="GO" id="GO:0032956">
    <property type="term" value="P:regulation of actin cytoskeleton organization"/>
    <property type="evidence" value="ECO:0007669"/>
    <property type="project" value="TreeGrafter"/>
</dbReference>
<feature type="region of interest" description="Disordered" evidence="5">
    <location>
        <begin position="1013"/>
        <end position="1075"/>
    </location>
</feature>
<accession>A0A6N4SLL6</accession>
<gene>
    <name evidence="6" type="ORF">TCE0_039r13094</name>
</gene>
<dbReference type="PANTHER" id="PTHR19842">
    <property type="entry name" value="G BETA-LIKE PROTEIN GBL"/>
    <property type="match status" value="1"/>
</dbReference>
<dbReference type="AlphaFoldDB" id="A0A6N4SLL6"/>
<evidence type="ECO:0000313" key="6">
    <source>
        <dbReference type="EMBL" id="GAM40614.1"/>
    </source>
</evidence>
<dbReference type="InterPro" id="IPR019775">
    <property type="entry name" value="WD40_repeat_CS"/>
</dbReference>
<sequence>MSSSDEEENAEHLLSTFQPHPRPSNNNDASASFSNIGHEAAPPKRRGRPPKETLIFNLVNSESSQQQDIPRRPRGRPKKIRGDSSDSENSQPVQNAVRRRRLHVGSSLNSPAGSSIDAQSPGLQIGHATRDNSAGAHRGNQHAKSSTPQQGGAATAGSRSRRSRAQVGNYYSNSIYSGYVSASEGEEETQPESQPQSKPTGHSSRSVVPPTPKKPERRKFRVIYDAQGIRVTRHGFSKLQDIPNLPRTVPYSPQTEHSSYARQFRNKRHVSLLHVSFSEDEISAIIGLLSPNGVDPRLSEMSQADQVIHIAQSVHNSRLEQVLQKLPQMIQLQNLLNSQKFDNLIAYHQAAESADPLIDNLCNEMLSKKSTVGQTSQLLSLAGTLSRRCAPDIQAFLVDARQGNIPTRPYYVSASQERATIQRSEYRTSPLNRWPKSLSEQFNLRKTHTWKGASNDVLNLAWSPDGSKFAVGAAAQCDEHNMQYNRSNNLILGDYTHKIIKELPDHREPYPVANHNNSHLYMSVTAVQWFDDALYTSSYDKTVKIWDVSSYANASCQMTLQHNHKVQIMARSPSIANLLATGTDSTLHLWHFDSFNQTSIDLNYMQQRMTRNPRATKEADFTPSSLAWGLSPATQDLFVAGFSGKSYYDGDACREGLLAAWKVAQGSLVPVPLQPNAQNIFDVKSHPFLPWFATGSSVSTMGTNGTGRDIRSLVRIYEPSTKPRCAIEIDCPALDINDVSFCPVDRFHISASCTDGITYVWDFRKSSQILHKLCHGDAINQLDEELTREQADVGVRVALWGKGSNEFITGGSDGVLRSWDILRAPEDVHVRDIAVIEDEIMSGAYSPDKSTLLIGDAAGGIHILEPGMSSDPVERLHYEISRDTELSVSSDSGKAIGKMLLETGQLIQHPRYGVGKGPAYQGPYAAWARPDETPKDMLAMTPLIAEIQALQLDQGRGSLPAGDHTVDELRKTAEVRNRDASLLKRRDSPHHRPKKKHRVADIDIINLCSDEEEEVKPVKVARKQTKPPIWIDLTRDTDDEGGAQQQMKQDDSDDDAEDYWFPDSGEIDPNIRDSE</sequence>